<dbReference type="Proteomes" id="UP000003494">
    <property type="component" value="Unassembled WGS sequence"/>
</dbReference>
<dbReference type="GO" id="GO:0005524">
    <property type="term" value="F:ATP binding"/>
    <property type="evidence" value="ECO:0007669"/>
    <property type="project" value="UniProtKB-KW"/>
</dbReference>
<proteinExistence type="inferred from homology"/>
<evidence type="ECO:0000313" key="6">
    <source>
        <dbReference type="EMBL" id="EEP29328.1"/>
    </source>
</evidence>
<comment type="similarity">
    <text evidence="1">Belongs to the ABC transporter superfamily.</text>
</comment>
<dbReference type="PANTHER" id="PTHR42734:SF17">
    <property type="entry name" value="METAL TRANSPORT SYSTEM ATP-BINDING PROTEIN TM_0124-RELATED"/>
    <property type="match status" value="1"/>
</dbReference>
<dbReference type="Gene3D" id="3.40.50.300">
    <property type="entry name" value="P-loop containing nucleotide triphosphate hydrolases"/>
    <property type="match status" value="1"/>
</dbReference>
<dbReference type="InterPro" id="IPR050153">
    <property type="entry name" value="Metal_Ion_Import_ABC"/>
</dbReference>
<dbReference type="PROSITE" id="PS50893">
    <property type="entry name" value="ABC_TRANSPORTER_2"/>
    <property type="match status" value="1"/>
</dbReference>
<dbReference type="InterPro" id="IPR027417">
    <property type="entry name" value="P-loop_NTPase"/>
</dbReference>
<evidence type="ECO:0000313" key="7">
    <source>
        <dbReference type="Proteomes" id="UP000003494"/>
    </source>
</evidence>
<keyword evidence="2" id="KW-0813">Transport</keyword>
<dbReference type="PROSITE" id="PS00211">
    <property type="entry name" value="ABC_TRANSPORTER_1"/>
    <property type="match status" value="1"/>
</dbReference>
<dbReference type="PANTHER" id="PTHR42734">
    <property type="entry name" value="METAL TRANSPORT SYSTEM ATP-BINDING PROTEIN TM_0124-RELATED"/>
    <property type="match status" value="1"/>
</dbReference>
<dbReference type="HOGENOM" id="CLU_000604_1_11_9"/>
<feature type="domain" description="ABC transporter" evidence="5">
    <location>
        <begin position="4"/>
        <end position="231"/>
    </location>
</feature>
<dbReference type="EMBL" id="ACIP02000001">
    <property type="protein sequence ID" value="EEP29328.1"/>
    <property type="molecule type" value="Genomic_DNA"/>
</dbReference>
<dbReference type="eggNOG" id="COG1121">
    <property type="taxonomic scope" value="Bacteria"/>
</dbReference>
<reference evidence="6" key="1">
    <citation type="submission" date="2009-04" db="EMBL/GenBank/DDBJ databases">
        <authorList>
            <person name="Weinstock G."/>
            <person name="Sodergren E."/>
            <person name="Clifton S."/>
            <person name="Fulton L."/>
            <person name="Fulton B."/>
            <person name="Courtney L."/>
            <person name="Fronick C."/>
            <person name="Harrison M."/>
            <person name="Strong C."/>
            <person name="Farmer C."/>
            <person name="Delahaunty K."/>
            <person name="Markovic C."/>
            <person name="Hall O."/>
            <person name="Minx P."/>
            <person name="Tomlinson C."/>
            <person name="Mitreva M."/>
            <person name="Nelson J."/>
            <person name="Hou S."/>
            <person name="Wollam A."/>
            <person name="Pepin K.H."/>
            <person name="Johnson M."/>
            <person name="Bhonagiri V."/>
            <person name="Nash W.E."/>
            <person name="Warren W."/>
            <person name="Chinwalla A."/>
            <person name="Mardis E.R."/>
            <person name="Wilson R.K."/>
        </authorList>
    </citation>
    <scope>NUCLEOTIDE SEQUENCE [LARGE SCALE GENOMIC DNA]</scope>
    <source>
        <strain evidence="6">DSM 14600</strain>
    </source>
</reference>
<organism evidence="6 7">
    <name type="scientific">Shuttleworthella satelles DSM 14600</name>
    <dbReference type="NCBI Taxonomy" id="626523"/>
    <lineage>
        <taxon>Bacteria</taxon>
        <taxon>Bacillati</taxon>
        <taxon>Bacillota</taxon>
        <taxon>Clostridia</taxon>
        <taxon>Lachnospirales</taxon>
        <taxon>Lachnospiraceae</taxon>
        <taxon>Shuttleworthella</taxon>
    </lineage>
</organism>
<dbReference type="Pfam" id="PF00005">
    <property type="entry name" value="ABC_tran"/>
    <property type="match status" value="1"/>
</dbReference>
<evidence type="ECO:0000256" key="4">
    <source>
        <dbReference type="ARBA" id="ARBA00022840"/>
    </source>
</evidence>
<evidence type="ECO:0000256" key="3">
    <source>
        <dbReference type="ARBA" id="ARBA00022741"/>
    </source>
</evidence>
<evidence type="ECO:0000256" key="1">
    <source>
        <dbReference type="ARBA" id="ARBA00005417"/>
    </source>
</evidence>
<sequence>MDILTCRDLTLGYGEQVLVEKLNFQLPRGAYLCIVGENGAGKSTLMRTLLKLQEPLSGRIWLDEEAAAGGIGYLPQQTQTQRDFPASVREIVLSGCQARGSWHPFYTQEEKERAHFCMRRLDICQLKDCSYRKLSGGQQQRVLLARALAATDQVLLLDEPVTGLDPKATLSMYELVEKLHREGISVIMISHDVRAAAENASHILYLGDQVFFGSSDAFAKSPIGQYYLSKGGRHA</sequence>
<dbReference type="SUPFAM" id="SSF52540">
    <property type="entry name" value="P-loop containing nucleoside triphosphate hydrolases"/>
    <property type="match status" value="1"/>
</dbReference>
<dbReference type="InterPro" id="IPR003439">
    <property type="entry name" value="ABC_transporter-like_ATP-bd"/>
</dbReference>
<dbReference type="STRING" id="626523.GCWU000342_00684"/>
<dbReference type="GO" id="GO:0016887">
    <property type="term" value="F:ATP hydrolysis activity"/>
    <property type="evidence" value="ECO:0007669"/>
    <property type="project" value="InterPro"/>
</dbReference>
<dbReference type="RefSeq" id="WP_006905716.1">
    <property type="nucleotide sequence ID" value="NZ_GG665866.1"/>
</dbReference>
<accession>C4G9N1</accession>
<dbReference type="AlphaFoldDB" id="C4G9N1"/>
<name>C4G9N1_9FIRM</name>
<keyword evidence="7" id="KW-1185">Reference proteome</keyword>
<evidence type="ECO:0000256" key="2">
    <source>
        <dbReference type="ARBA" id="ARBA00022448"/>
    </source>
</evidence>
<dbReference type="InterPro" id="IPR017871">
    <property type="entry name" value="ABC_transporter-like_CS"/>
</dbReference>
<comment type="caution">
    <text evidence="6">The sequence shown here is derived from an EMBL/GenBank/DDBJ whole genome shotgun (WGS) entry which is preliminary data.</text>
</comment>
<dbReference type="InterPro" id="IPR003593">
    <property type="entry name" value="AAA+_ATPase"/>
</dbReference>
<gene>
    <name evidence="6" type="ORF">GCWU000342_00684</name>
</gene>
<dbReference type="SMART" id="SM00382">
    <property type="entry name" value="AAA"/>
    <property type="match status" value="1"/>
</dbReference>
<keyword evidence="4 6" id="KW-0067">ATP-binding</keyword>
<keyword evidence="3" id="KW-0547">Nucleotide-binding</keyword>
<protein>
    <submittedName>
        <fullName evidence="6">ABC transporter, ATP-binding protein</fullName>
    </submittedName>
</protein>
<evidence type="ECO:0000259" key="5">
    <source>
        <dbReference type="PROSITE" id="PS50893"/>
    </source>
</evidence>